<keyword evidence="19" id="KW-1185">Reference proteome</keyword>
<dbReference type="FunFam" id="2.60.40.150:FF:000025">
    <property type="entry name" value="Extended synaptotagmin 2"/>
    <property type="match status" value="1"/>
</dbReference>
<dbReference type="GO" id="GO:0005886">
    <property type="term" value="C:plasma membrane"/>
    <property type="evidence" value="ECO:0007669"/>
    <property type="project" value="UniProtKB-SubCell"/>
</dbReference>
<dbReference type="GO" id="GO:0005789">
    <property type="term" value="C:endoplasmic reticulum membrane"/>
    <property type="evidence" value="ECO:0007669"/>
    <property type="project" value="UniProtKB-SubCell"/>
</dbReference>
<comment type="subcellular location">
    <subcellularLocation>
        <location evidence="1">Cell membrane</location>
        <topology evidence="1">Peripheral membrane protein</topology>
    </subcellularLocation>
    <subcellularLocation>
        <location evidence="2">Endoplasmic reticulum membrane</location>
        <topology evidence="2">Multi-pass membrane protein</topology>
    </subcellularLocation>
</comment>
<keyword evidence="8" id="KW-0677">Repeat</keyword>
<evidence type="ECO:0000256" key="4">
    <source>
        <dbReference type="ARBA" id="ARBA00022448"/>
    </source>
</evidence>
<dbReference type="InterPro" id="IPR031468">
    <property type="entry name" value="SMP_LBD"/>
</dbReference>
<evidence type="ECO:0000313" key="19">
    <source>
        <dbReference type="Proteomes" id="UP001318040"/>
    </source>
</evidence>
<feature type="region of interest" description="Disordered" evidence="15">
    <location>
        <begin position="650"/>
        <end position="738"/>
    </location>
</feature>
<proteinExistence type="inferred from homology"/>
<keyword evidence="14 16" id="KW-0472">Membrane</keyword>
<evidence type="ECO:0000259" key="18">
    <source>
        <dbReference type="PROSITE" id="PS51847"/>
    </source>
</evidence>
<dbReference type="SUPFAM" id="SSF49562">
    <property type="entry name" value="C2 domain (Calcium/lipid-binding domain, CaLB)"/>
    <property type="match status" value="3"/>
</dbReference>
<feature type="domain" description="SMP-LTD" evidence="18">
    <location>
        <begin position="136"/>
        <end position="315"/>
    </location>
</feature>
<dbReference type="InterPro" id="IPR037733">
    <property type="entry name" value="Ext_Synaptotagmin_C2A"/>
</dbReference>
<dbReference type="Gene3D" id="2.60.40.150">
    <property type="entry name" value="C2 domain"/>
    <property type="match status" value="3"/>
</dbReference>
<gene>
    <name evidence="20" type="primary">LOC116950149</name>
</gene>
<feature type="domain" description="C2" evidence="17">
    <location>
        <begin position="459"/>
        <end position="619"/>
    </location>
</feature>
<dbReference type="InterPro" id="IPR051634">
    <property type="entry name" value="Extended_Synaptotagmin"/>
</dbReference>
<dbReference type="CDD" id="cd04030">
    <property type="entry name" value="C2C_KIAA1228"/>
    <property type="match status" value="1"/>
</dbReference>
<dbReference type="Proteomes" id="UP001318040">
    <property type="component" value="Chromosome 2"/>
</dbReference>
<keyword evidence="10" id="KW-0106">Calcium</keyword>
<dbReference type="CDD" id="cd04050">
    <property type="entry name" value="C2B_Synaptotagmin-like"/>
    <property type="match status" value="1"/>
</dbReference>
<evidence type="ECO:0000256" key="2">
    <source>
        <dbReference type="ARBA" id="ARBA00004477"/>
    </source>
</evidence>
<comment type="similarity">
    <text evidence="3">Belongs to the extended synaptotagmin family.</text>
</comment>
<dbReference type="PROSITE" id="PS51847">
    <property type="entry name" value="SMP"/>
    <property type="match status" value="1"/>
</dbReference>
<feature type="compositionally biased region" description="Low complexity" evidence="15">
    <location>
        <begin position="23"/>
        <end position="34"/>
    </location>
</feature>
<evidence type="ECO:0000256" key="15">
    <source>
        <dbReference type="SAM" id="MobiDB-lite"/>
    </source>
</evidence>
<dbReference type="InterPro" id="IPR037749">
    <property type="entry name" value="Ext_Synaptotagmin_C2B"/>
</dbReference>
<keyword evidence="5" id="KW-1003">Cell membrane</keyword>
<dbReference type="GO" id="GO:0031210">
    <property type="term" value="F:phosphatidylcholine binding"/>
    <property type="evidence" value="ECO:0007669"/>
    <property type="project" value="TreeGrafter"/>
</dbReference>
<evidence type="ECO:0000256" key="16">
    <source>
        <dbReference type="SAM" id="Phobius"/>
    </source>
</evidence>
<evidence type="ECO:0000313" key="20">
    <source>
        <dbReference type="RefSeq" id="XP_032823565.1"/>
    </source>
</evidence>
<dbReference type="InterPro" id="IPR039010">
    <property type="entry name" value="Synaptotagmin_SMP"/>
</dbReference>
<dbReference type="PANTHER" id="PTHR45761">
    <property type="entry name" value="EXTENDED SYNAPTOTAGMIN-LIKE PROTEIN 2, ISOFORM C"/>
    <property type="match status" value="1"/>
</dbReference>
<dbReference type="GO" id="GO:0035091">
    <property type="term" value="F:phosphatidylinositol binding"/>
    <property type="evidence" value="ECO:0007669"/>
    <property type="project" value="TreeGrafter"/>
</dbReference>
<evidence type="ECO:0000256" key="9">
    <source>
        <dbReference type="ARBA" id="ARBA00022824"/>
    </source>
</evidence>
<feature type="domain" description="C2" evidence="17">
    <location>
        <begin position="759"/>
        <end position="881"/>
    </location>
</feature>
<dbReference type="RefSeq" id="XP_032823565.1">
    <property type="nucleotide sequence ID" value="XM_032967674.1"/>
</dbReference>
<dbReference type="KEGG" id="pmrn:116950149"/>
<accession>A0AAJ7X704</accession>
<dbReference type="InterPro" id="IPR000008">
    <property type="entry name" value="C2_dom"/>
</dbReference>
<keyword evidence="7" id="KW-0479">Metal-binding</keyword>
<organism evidence="19 20">
    <name type="scientific">Petromyzon marinus</name>
    <name type="common">Sea lamprey</name>
    <dbReference type="NCBI Taxonomy" id="7757"/>
    <lineage>
        <taxon>Eukaryota</taxon>
        <taxon>Metazoa</taxon>
        <taxon>Chordata</taxon>
        <taxon>Craniata</taxon>
        <taxon>Vertebrata</taxon>
        <taxon>Cyclostomata</taxon>
        <taxon>Hyperoartia</taxon>
        <taxon>Petromyzontiformes</taxon>
        <taxon>Petromyzontidae</taxon>
        <taxon>Petromyzon</taxon>
    </lineage>
</organism>
<name>A0AAJ7X704_PETMA</name>
<evidence type="ECO:0000256" key="12">
    <source>
        <dbReference type="ARBA" id="ARBA00023055"/>
    </source>
</evidence>
<dbReference type="SMART" id="SM00239">
    <property type="entry name" value="C2"/>
    <property type="match status" value="3"/>
</dbReference>
<keyword evidence="12" id="KW-0445">Lipid transport</keyword>
<keyword evidence="11 16" id="KW-1133">Transmembrane helix</keyword>
<evidence type="ECO:0000256" key="13">
    <source>
        <dbReference type="ARBA" id="ARBA00023121"/>
    </source>
</evidence>
<dbReference type="GO" id="GO:0008429">
    <property type="term" value="F:phosphatidylethanolamine binding"/>
    <property type="evidence" value="ECO:0007669"/>
    <property type="project" value="TreeGrafter"/>
</dbReference>
<evidence type="ECO:0000256" key="6">
    <source>
        <dbReference type="ARBA" id="ARBA00022692"/>
    </source>
</evidence>
<dbReference type="InterPro" id="IPR035892">
    <property type="entry name" value="C2_domain_sf"/>
</dbReference>
<reference evidence="20" key="1">
    <citation type="submission" date="2025-08" db="UniProtKB">
        <authorList>
            <consortium name="RefSeq"/>
        </authorList>
    </citation>
    <scope>IDENTIFICATION</scope>
    <source>
        <tissue evidence="20">Sperm</tissue>
    </source>
</reference>
<dbReference type="AlphaFoldDB" id="A0AAJ7X704"/>
<evidence type="ECO:0000256" key="14">
    <source>
        <dbReference type="ARBA" id="ARBA00023136"/>
    </source>
</evidence>
<sequence>MTSTAASGGPPPADGRDEQEANETPSPSPTSSEPRGSVSSMAGSYAGDGPSAGLQSLLFAFARTFLCLFPTYLAGYLGMSFSWILLGVVVWLGYKRIRASKKQLLLKGEQLSSFEELCIRSGIKHQDLPAWVQFPDVERVEWLNKVLVQVWPFFGRYMEGVFRQAIEPAVRGSTDYLKTFTFTKLHFGEKPFKVTGIKTYSQNVDKRQIILDLQISYVGDCDINVEIPKYFCNAGAKQVQLHGSLRVILEPLISQVPFFGALTFFFIRRPQLNINWTGLTNLLDIPGLNNMSDSMITDQIANLMVLPNRFTVPIVGDLELAQLRFPIPKGVLRIHLKGARDLERKDNLLKGMIKGKSDPYTVLHVGPQRFQSKTIQKNLDPIWNEVYEAIVHEVPGQELEATLFDEDPDKDDFLGSLTIDLNEVAKERVVDEWFVLDEVDTGQLHLKLEWLSLLTDASSLNEILGSIRAGPGQANDGLSSALLVVYLDCARNLPSVFAGTLGCGYLQGRRASGLVFCENTSSMSQALFPKKKGTNLEPSPFVQLSVSHTTFESKICYNTNDPVWEQPFTFCIHNPTDQDLDIEVKDDDRQCSLGSFNLPLKRLLAADGMTLDQTFQLSNSGPNSVIKMKLALRILKVMPKEENFIQDGQNLVRKKVGKPRGKKKKDATGAGPKANGMGRTVAGGAGGSHSSLITDKGGEGPHAQEGPSPGLHAATRLAAGPGKEPTPSIASDMSVPASTQELRRRVRQMQDETGVGDSPLGQIQLTIRHSAQRNQLVVVVHACKNLLTPSHEGANVYVRIYMHPNRRRLGKRKTSTVKKSVNPVFDETLEFTMTLAEAKEKHILDLAVKHDGGFLAKEELLGKLQVDVQSLDLTKGTTNWYDLTVDGDILKNK</sequence>
<evidence type="ECO:0000256" key="3">
    <source>
        <dbReference type="ARBA" id="ARBA00005867"/>
    </source>
</evidence>
<dbReference type="InterPro" id="IPR037752">
    <property type="entry name" value="C2C_KIAA1228"/>
</dbReference>
<evidence type="ECO:0000256" key="1">
    <source>
        <dbReference type="ARBA" id="ARBA00004202"/>
    </source>
</evidence>
<feature type="transmembrane region" description="Helical" evidence="16">
    <location>
        <begin position="73"/>
        <end position="94"/>
    </location>
</feature>
<dbReference type="GO" id="GO:0005544">
    <property type="term" value="F:calcium-dependent phospholipid binding"/>
    <property type="evidence" value="ECO:0007669"/>
    <property type="project" value="TreeGrafter"/>
</dbReference>
<feature type="domain" description="C2" evidence="17">
    <location>
        <begin position="314"/>
        <end position="434"/>
    </location>
</feature>
<evidence type="ECO:0000256" key="10">
    <source>
        <dbReference type="ARBA" id="ARBA00022837"/>
    </source>
</evidence>
<keyword evidence="6 16" id="KW-0812">Transmembrane</keyword>
<dbReference type="PANTHER" id="PTHR45761:SF1">
    <property type="entry name" value="EXTENDED SYNAPTOTAGMIN-LIKE PROTEIN 2, ISOFORM C"/>
    <property type="match status" value="1"/>
</dbReference>
<dbReference type="GeneID" id="116950149"/>
<feature type="region of interest" description="Disordered" evidence="15">
    <location>
        <begin position="1"/>
        <end position="42"/>
    </location>
</feature>
<feature type="compositionally biased region" description="Basic residues" evidence="15">
    <location>
        <begin position="652"/>
        <end position="665"/>
    </location>
</feature>
<dbReference type="GO" id="GO:0061817">
    <property type="term" value="P:endoplasmic reticulum-plasma membrane tethering"/>
    <property type="evidence" value="ECO:0007669"/>
    <property type="project" value="InterPro"/>
</dbReference>
<evidence type="ECO:0000256" key="8">
    <source>
        <dbReference type="ARBA" id="ARBA00022737"/>
    </source>
</evidence>
<keyword evidence="9" id="KW-0256">Endoplasmic reticulum</keyword>
<feature type="compositionally biased region" description="Polar residues" evidence="15">
    <location>
        <begin position="728"/>
        <end position="738"/>
    </location>
</feature>
<evidence type="ECO:0000259" key="17">
    <source>
        <dbReference type="PROSITE" id="PS50004"/>
    </source>
</evidence>
<dbReference type="GO" id="GO:0005509">
    <property type="term" value="F:calcium ion binding"/>
    <property type="evidence" value="ECO:0007669"/>
    <property type="project" value="TreeGrafter"/>
</dbReference>
<evidence type="ECO:0000256" key="5">
    <source>
        <dbReference type="ARBA" id="ARBA00022475"/>
    </source>
</evidence>
<protein>
    <submittedName>
        <fullName evidence="20">Extended synaptotagmin-2-like isoform X1</fullName>
    </submittedName>
</protein>
<dbReference type="GO" id="GO:0006869">
    <property type="term" value="P:lipid transport"/>
    <property type="evidence" value="ECO:0007669"/>
    <property type="project" value="UniProtKB-KW"/>
</dbReference>
<evidence type="ECO:0000256" key="11">
    <source>
        <dbReference type="ARBA" id="ARBA00022989"/>
    </source>
</evidence>
<evidence type="ECO:0000256" key="7">
    <source>
        <dbReference type="ARBA" id="ARBA00022723"/>
    </source>
</evidence>
<dbReference type="Pfam" id="PF17047">
    <property type="entry name" value="SMP_LBD"/>
    <property type="match status" value="1"/>
</dbReference>
<dbReference type="CDD" id="cd08391">
    <property type="entry name" value="C2A_C2C_Synaptotagmin_like"/>
    <property type="match status" value="1"/>
</dbReference>
<keyword evidence="4" id="KW-0813">Transport</keyword>
<dbReference type="PROSITE" id="PS50004">
    <property type="entry name" value="C2"/>
    <property type="match status" value="3"/>
</dbReference>
<keyword evidence="13" id="KW-0446">Lipid-binding</keyword>
<dbReference type="Pfam" id="PF00168">
    <property type="entry name" value="C2"/>
    <property type="match status" value="3"/>
</dbReference>